<feature type="compositionally biased region" description="Basic and acidic residues" evidence="1">
    <location>
        <begin position="34"/>
        <end position="48"/>
    </location>
</feature>
<reference evidence="2 3" key="1">
    <citation type="submission" date="2024-01" db="EMBL/GenBank/DDBJ databases">
        <title>Genome assemblies of Stephania.</title>
        <authorList>
            <person name="Yang L."/>
        </authorList>
    </citation>
    <scope>NUCLEOTIDE SEQUENCE [LARGE SCALE GENOMIC DNA]</scope>
    <source>
        <strain evidence="2">JXDWG</strain>
        <tissue evidence="2">Leaf</tissue>
    </source>
</reference>
<feature type="region of interest" description="Disordered" evidence="1">
    <location>
        <begin position="1"/>
        <end position="65"/>
    </location>
</feature>
<evidence type="ECO:0000313" key="2">
    <source>
        <dbReference type="EMBL" id="KAK9101286.1"/>
    </source>
</evidence>
<feature type="compositionally biased region" description="Basic and acidic residues" evidence="1">
    <location>
        <begin position="115"/>
        <end position="134"/>
    </location>
</feature>
<dbReference type="EMBL" id="JBBNAG010000010">
    <property type="protein sequence ID" value="KAK9101286.1"/>
    <property type="molecule type" value="Genomic_DNA"/>
</dbReference>
<feature type="region of interest" description="Disordered" evidence="1">
    <location>
        <begin position="106"/>
        <end position="134"/>
    </location>
</feature>
<evidence type="ECO:0000313" key="3">
    <source>
        <dbReference type="Proteomes" id="UP001419268"/>
    </source>
</evidence>
<dbReference type="Proteomes" id="UP001419268">
    <property type="component" value="Unassembled WGS sequence"/>
</dbReference>
<comment type="caution">
    <text evidence="2">The sequence shown here is derived from an EMBL/GenBank/DDBJ whole genome shotgun (WGS) entry which is preliminary data.</text>
</comment>
<proteinExistence type="predicted"/>
<sequence length="134" mass="14480">MARRIYSPDSVGSNDGSGERSAHDPASGVGPGTVKRDAAGDAVGDREGSAGMMTRTLGGKARRRSVTRLEIGMRRAGDTAMRQMRMMNVGCADANTVMENVIWFGNQGSRQSENNNERSKETPRIGHRLESRPT</sequence>
<accession>A0AAP0EX30</accession>
<protein>
    <submittedName>
        <fullName evidence="2">Uncharacterized protein</fullName>
    </submittedName>
</protein>
<evidence type="ECO:0000256" key="1">
    <source>
        <dbReference type="SAM" id="MobiDB-lite"/>
    </source>
</evidence>
<dbReference type="AlphaFoldDB" id="A0AAP0EX30"/>
<name>A0AAP0EX30_9MAGN</name>
<organism evidence="2 3">
    <name type="scientific">Stephania cephalantha</name>
    <dbReference type="NCBI Taxonomy" id="152367"/>
    <lineage>
        <taxon>Eukaryota</taxon>
        <taxon>Viridiplantae</taxon>
        <taxon>Streptophyta</taxon>
        <taxon>Embryophyta</taxon>
        <taxon>Tracheophyta</taxon>
        <taxon>Spermatophyta</taxon>
        <taxon>Magnoliopsida</taxon>
        <taxon>Ranunculales</taxon>
        <taxon>Menispermaceae</taxon>
        <taxon>Menispermoideae</taxon>
        <taxon>Cissampelideae</taxon>
        <taxon>Stephania</taxon>
    </lineage>
</organism>
<gene>
    <name evidence="2" type="ORF">Scep_024716</name>
</gene>
<keyword evidence="3" id="KW-1185">Reference proteome</keyword>